<dbReference type="OrthoDB" id="4942368at2"/>
<dbReference type="Pfam" id="PF14559">
    <property type="entry name" value="TPR_19"/>
    <property type="match status" value="1"/>
</dbReference>
<dbReference type="Proteomes" id="UP000295511">
    <property type="component" value="Unassembled WGS sequence"/>
</dbReference>
<dbReference type="SUPFAM" id="SSF48452">
    <property type="entry name" value="TPR-like"/>
    <property type="match status" value="1"/>
</dbReference>
<organism evidence="1 2">
    <name type="scientific">Arthrobacter terricola</name>
    <dbReference type="NCBI Taxonomy" id="2547396"/>
    <lineage>
        <taxon>Bacteria</taxon>
        <taxon>Bacillati</taxon>
        <taxon>Actinomycetota</taxon>
        <taxon>Actinomycetes</taxon>
        <taxon>Micrococcales</taxon>
        <taxon>Micrococcaceae</taxon>
        <taxon>Arthrobacter</taxon>
    </lineage>
</organism>
<dbReference type="EMBL" id="SMRU01000011">
    <property type="protein sequence ID" value="TDF96024.1"/>
    <property type="molecule type" value="Genomic_DNA"/>
</dbReference>
<dbReference type="Gene3D" id="1.25.40.10">
    <property type="entry name" value="Tetratricopeptide repeat domain"/>
    <property type="match status" value="1"/>
</dbReference>
<keyword evidence="2" id="KW-1185">Reference proteome</keyword>
<dbReference type="RefSeq" id="WP_133204211.1">
    <property type="nucleotide sequence ID" value="NZ_SMRU01000011.1"/>
</dbReference>
<comment type="caution">
    <text evidence="1">The sequence shown here is derived from an EMBL/GenBank/DDBJ whole genome shotgun (WGS) entry which is preliminary data.</text>
</comment>
<reference evidence="1 2" key="1">
    <citation type="submission" date="2019-03" db="EMBL/GenBank/DDBJ databases">
        <title>Whole genome sequence of Arthrobacter sp JH1-1.</title>
        <authorList>
            <person name="Trinh H.N."/>
        </authorList>
    </citation>
    <scope>NUCLEOTIDE SEQUENCE [LARGE SCALE GENOMIC DNA]</scope>
    <source>
        <strain evidence="1 2">JH1-1</strain>
    </source>
</reference>
<dbReference type="AlphaFoldDB" id="A0A4V2ZT90"/>
<evidence type="ECO:0000313" key="1">
    <source>
        <dbReference type="EMBL" id="TDF96024.1"/>
    </source>
</evidence>
<dbReference type="InterPro" id="IPR011990">
    <property type="entry name" value="TPR-like_helical_dom_sf"/>
</dbReference>
<sequence length="173" mass="18780">MTTETFSSVSDWPSGGFPGVRTNPDTLLPHIVNEEAMQSALADSHDPADRIMALILEGHPGEAAELLAEARYNDPESFKLRIFEAELHRATNRFDRAVELFRQLLGEVHGTGREAVVLQYLGRAYFVAGNPVAAAESFTKALDIRVASAADASLIYASAVALQRARNVLELAS</sequence>
<proteinExistence type="predicted"/>
<gene>
    <name evidence="1" type="ORF">E1809_10625</name>
</gene>
<name>A0A4V2ZT90_9MICC</name>
<evidence type="ECO:0000313" key="2">
    <source>
        <dbReference type="Proteomes" id="UP000295511"/>
    </source>
</evidence>
<accession>A0A4V2ZT90</accession>
<protein>
    <submittedName>
        <fullName evidence="1">Tetratricopeptide repeat protein</fullName>
    </submittedName>
</protein>